<organism evidence="1 2">
    <name type="scientific">Sporanaerobium hydrogeniformans</name>
    <dbReference type="NCBI Taxonomy" id="3072179"/>
    <lineage>
        <taxon>Bacteria</taxon>
        <taxon>Bacillati</taxon>
        <taxon>Bacillota</taxon>
        <taxon>Clostridia</taxon>
        <taxon>Lachnospirales</taxon>
        <taxon>Lachnospiraceae</taxon>
        <taxon>Sporanaerobium</taxon>
    </lineage>
</organism>
<dbReference type="Proteomes" id="UP000224460">
    <property type="component" value="Unassembled WGS sequence"/>
</dbReference>
<accession>A0AC61DE06</accession>
<gene>
    <name evidence="1" type="ORF">CS063_06800</name>
</gene>
<evidence type="ECO:0000313" key="1">
    <source>
        <dbReference type="EMBL" id="PHV71038.1"/>
    </source>
</evidence>
<reference evidence="1" key="1">
    <citation type="submission" date="2017-10" db="EMBL/GenBank/DDBJ databases">
        <title>Genome sequence of cellulolytic Lachnospiraceae bacterium XHS1971 isolated from hotspring sediment.</title>
        <authorList>
            <person name="Vasudevan G."/>
            <person name="Joshi A.J."/>
            <person name="Hivarkar S."/>
            <person name="Lanjekar V.B."/>
            <person name="Dhakephalkar P.K."/>
            <person name="Dagar S."/>
        </authorList>
    </citation>
    <scope>NUCLEOTIDE SEQUENCE</scope>
    <source>
        <strain evidence="1">XHS1971</strain>
    </source>
</reference>
<evidence type="ECO:0000313" key="2">
    <source>
        <dbReference type="Proteomes" id="UP000224460"/>
    </source>
</evidence>
<sequence length="81" mass="8993">MKVVKICIGSACHLKGSYHVIEAFKGLIEEYKLEEEIELSAAFCVGKCTEAVSVVRWDGEVLSVTKANAREIFINQIVAYL</sequence>
<proteinExistence type="predicted"/>
<protein>
    <submittedName>
        <fullName evidence="1">Uncharacterized protein</fullName>
    </submittedName>
</protein>
<dbReference type="EMBL" id="PEDL01000005">
    <property type="protein sequence ID" value="PHV71038.1"/>
    <property type="molecule type" value="Genomic_DNA"/>
</dbReference>
<keyword evidence="2" id="KW-1185">Reference proteome</keyword>
<comment type="caution">
    <text evidence="1">The sequence shown here is derived from an EMBL/GenBank/DDBJ whole genome shotgun (WGS) entry which is preliminary data.</text>
</comment>
<name>A0AC61DE06_9FIRM</name>